<reference evidence="1" key="1">
    <citation type="submission" date="2023-11" db="EMBL/GenBank/DDBJ databases">
        <title>Detection of rare carbapenemases in Enterobacterales - comparison of two colorimetric and two CIM-based carbapenemase assays.</title>
        <authorList>
            <person name="Schaffarczyk L."/>
            <person name="Noster J."/>
            <person name="Stelzer Y."/>
            <person name="Sattler J."/>
            <person name="Gatermann S."/>
            <person name="Hamprecht A."/>
        </authorList>
    </citation>
    <scope>NUCLEOTIDE SEQUENCE</scope>
    <source>
        <strain evidence="1">CIM-Cont-037</strain>
    </source>
</reference>
<organism evidence="1 2">
    <name type="scientific">Klebsiella aerogenes</name>
    <name type="common">Enterobacter aerogenes</name>
    <dbReference type="NCBI Taxonomy" id="548"/>
    <lineage>
        <taxon>Bacteria</taxon>
        <taxon>Pseudomonadati</taxon>
        <taxon>Pseudomonadota</taxon>
        <taxon>Gammaproteobacteria</taxon>
        <taxon>Enterobacterales</taxon>
        <taxon>Enterobacteriaceae</taxon>
        <taxon>Klebsiella/Raoultella group</taxon>
        <taxon>Klebsiella</taxon>
    </lineage>
</organism>
<dbReference type="AlphaFoldDB" id="A0AAW9ECN1"/>
<dbReference type="GO" id="GO:0009297">
    <property type="term" value="P:pilus assembly"/>
    <property type="evidence" value="ECO:0007669"/>
    <property type="project" value="InterPro"/>
</dbReference>
<accession>A0AAW9ECN1</accession>
<dbReference type="Pfam" id="PF00577">
    <property type="entry name" value="Usher"/>
    <property type="match status" value="1"/>
</dbReference>
<evidence type="ECO:0000313" key="2">
    <source>
        <dbReference type="Proteomes" id="UP001279012"/>
    </source>
</evidence>
<dbReference type="GO" id="GO:0016020">
    <property type="term" value="C:membrane"/>
    <property type="evidence" value="ECO:0007669"/>
    <property type="project" value="InterPro"/>
</dbReference>
<comment type="caution">
    <text evidence="1">The sequence shown here is derived from an EMBL/GenBank/DDBJ whole genome shotgun (WGS) entry which is preliminary data.</text>
</comment>
<feature type="non-terminal residue" evidence="1">
    <location>
        <position position="1"/>
    </location>
</feature>
<proteinExistence type="predicted"/>
<name>A0AAW9ECN1_KLEAE</name>
<sequence length="79" mass="9036">QESELTDQILSINFNLPFNMTSNNNWLSYRYNTSKQGDSISSVSLSGTRLEDNNLQYDISQNYNHTRQEYSGAINGSYS</sequence>
<feature type="non-terminal residue" evidence="1">
    <location>
        <position position="79"/>
    </location>
</feature>
<dbReference type="Proteomes" id="UP001279012">
    <property type="component" value="Unassembled WGS sequence"/>
</dbReference>
<dbReference type="EMBL" id="JAWZZT010001934">
    <property type="protein sequence ID" value="MDX7019320.1"/>
    <property type="molecule type" value="Genomic_DNA"/>
</dbReference>
<dbReference type="InterPro" id="IPR000015">
    <property type="entry name" value="Fimb_usher"/>
</dbReference>
<dbReference type="GO" id="GO:0015473">
    <property type="term" value="F:fimbrial usher porin activity"/>
    <property type="evidence" value="ECO:0007669"/>
    <property type="project" value="InterPro"/>
</dbReference>
<gene>
    <name evidence="1" type="ORF">SJ059_33390</name>
</gene>
<protein>
    <submittedName>
        <fullName evidence="1">Fimbria/pilus outer membrane usher protein</fullName>
    </submittedName>
</protein>
<evidence type="ECO:0000313" key="1">
    <source>
        <dbReference type="EMBL" id="MDX7019320.1"/>
    </source>
</evidence>